<accession>A0A0W1R610</accession>
<evidence type="ECO:0000313" key="3">
    <source>
        <dbReference type="Proteomes" id="UP000054387"/>
    </source>
</evidence>
<dbReference type="STRING" id="1514971.AUR64_18550"/>
<reference evidence="2 3" key="1">
    <citation type="submission" date="2015-12" db="EMBL/GenBank/DDBJ databases">
        <title>Haloprofundus marisrubri gen. nov., sp. nov., an extremely halophilic archaeon isolated from the Discovery deep brine-seawater interface in the Red Sea.</title>
        <authorList>
            <person name="Zhang G."/>
            <person name="Stingl U."/>
            <person name="Rashid M."/>
        </authorList>
    </citation>
    <scope>NUCLEOTIDE SEQUENCE [LARGE SCALE GENOMIC DNA]</scope>
    <source>
        <strain evidence="2 3">SB9</strain>
    </source>
</reference>
<evidence type="ECO:0000256" key="1">
    <source>
        <dbReference type="SAM" id="Phobius"/>
    </source>
</evidence>
<proteinExistence type="predicted"/>
<dbReference type="PANTHER" id="PTHR39165:SF1">
    <property type="entry name" value="DUF456 DOMAIN-CONTAINING PROTEIN"/>
    <property type="match status" value="1"/>
</dbReference>
<dbReference type="RefSeq" id="WP_058582951.1">
    <property type="nucleotide sequence ID" value="NZ_LOPU01000030.1"/>
</dbReference>
<evidence type="ECO:0008006" key="4">
    <source>
        <dbReference type="Google" id="ProtNLM"/>
    </source>
</evidence>
<name>A0A0W1R610_9EURY</name>
<sequence>MVEPLGWLALALLVLGVVGSVAPLLPGALTSLAGVYLYWWSTDFGEPGLLAVLGLTAVGLTAVVLDYFAGPIAAKYGGASTRTTLVAAAVGFLAFFVAGPPGIILGVAGTVFALEFYRNQDANASFKTALFATIGVLASAAVQVVLTSLMLVAFVLVVFL</sequence>
<keyword evidence="1" id="KW-0472">Membrane</keyword>
<protein>
    <recommendedName>
        <fullName evidence="4">DUF456 domain-containing protein</fullName>
    </recommendedName>
</protein>
<dbReference type="PANTHER" id="PTHR39165">
    <property type="entry name" value="IG HYPOTHETICAL 17883"/>
    <property type="match status" value="1"/>
</dbReference>
<organism evidence="2 3">
    <name type="scientific">Haloprofundus marisrubri</name>
    <dbReference type="NCBI Taxonomy" id="1514971"/>
    <lineage>
        <taxon>Archaea</taxon>
        <taxon>Methanobacteriati</taxon>
        <taxon>Methanobacteriota</taxon>
        <taxon>Stenosarchaea group</taxon>
        <taxon>Halobacteria</taxon>
        <taxon>Halobacteriales</taxon>
        <taxon>Haloferacaceae</taxon>
        <taxon>Haloprofundus</taxon>
    </lineage>
</organism>
<dbReference type="InterPro" id="IPR007403">
    <property type="entry name" value="DUF456"/>
</dbReference>
<comment type="caution">
    <text evidence="2">The sequence shown here is derived from an EMBL/GenBank/DDBJ whole genome shotgun (WGS) entry which is preliminary data.</text>
</comment>
<keyword evidence="1" id="KW-1133">Transmembrane helix</keyword>
<gene>
    <name evidence="2" type="ORF">AUR64_18550</name>
</gene>
<feature type="transmembrane region" description="Helical" evidence="1">
    <location>
        <begin position="134"/>
        <end position="159"/>
    </location>
</feature>
<dbReference type="EMBL" id="LOPU01000030">
    <property type="protein sequence ID" value="KTG08667.1"/>
    <property type="molecule type" value="Genomic_DNA"/>
</dbReference>
<dbReference type="Pfam" id="PF04306">
    <property type="entry name" value="DUF456"/>
    <property type="match status" value="1"/>
</dbReference>
<keyword evidence="3" id="KW-1185">Reference proteome</keyword>
<feature type="transmembrane region" description="Helical" evidence="1">
    <location>
        <begin position="85"/>
        <end position="114"/>
    </location>
</feature>
<dbReference type="AlphaFoldDB" id="A0A0W1R610"/>
<dbReference type="Proteomes" id="UP000054387">
    <property type="component" value="Unassembled WGS sequence"/>
</dbReference>
<feature type="transmembrane region" description="Helical" evidence="1">
    <location>
        <begin position="49"/>
        <end position="73"/>
    </location>
</feature>
<keyword evidence="1" id="KW-0812">Transmembrane</keyword>
<dbReference type="OrthoDB" id="206263at2157"/>
<evidence type="ECO:0000313" key="2">
    <source>
        <dbReference type="EMBL" id="KTG08667.1"/>
    </source>
</evidence>